<dbReference type="SUPFAM" id="SSF51230">
    <property type="entry name" value="Single hybrid motif"/>
    <property type="match status" value="1"/>
</dbReference>
<sequence>MASPKELRYSEEHEWVKVEGNIVRVGITDFAQSELGDIVFVELPEVGTELKVNEPFGSVESVKTVSELYAPVSGKVVAVNEELNDSPELVNESPYEKAWMIELEANDLSEVDHLLSSEGYDKLISE</sequence>
<dbReference type="PANTHER" id="PTHR11715">
    <property type="entry name" value="GLYCINE CLEAVAGE SYSTEM H PROTEIN"/>
    <property type="match status" value="1"/>
</dbReference>
<dbReference type="RefSeq" id="WP_263061015.1">
    <property type="nucleotide sequence ID" value="NZ_JAOUSE010000005.1"/>
</dbReference>
<name>A0ABT2WCS6_9BACI</name>
<dbReference type="InterPro" id="IPR002930">
    <property type="entry name" value="GCV_H"/>
</dbReference>
<comment type="caution">
    <text evidence="5">The sequence shown here is derived from an EMBL/GenBank/DDBJ whole genome shotgun (WGS) entry which is preliminary data.</text>
</comment>
<organism evidence="5 6">
    <name type="scientific">Pallidibacillus thermolactis</name>
    <dbReference type="NCBI Taxonomy" id="251051"/>
    <lineage>
        <taxon>Bacteria</taxon>
        <taxon>Bacillati</taxon>
        <taxon>Bacillota</taxon>
        <taxon>Bacilli</taxon>
        <taxon>Bacillales</taxon>
        <taxon>Bacillaceae</taxon>
        <taxon>Pallidibacillus</taxon>
    </lineage>
</organism>
<dbReference type="EMBL" id="JAOUSE010000005">
    <property type="protein sequence ID" value="MCU9593485.1"/>
    <property type="molecule type" value="Genomic_DNA"/>
</dbReference>
<dbReference type="InterPro" id="IPR003016">
    <property type="entry name" value="2-oxoA_DH_lipoyl-BS"/>
</dbReference>
<accession>A0ABT2WCS6</accession>
<dbReference type="HAMAP" id="MF_00272">
    <property type="entry name" value="GcvH"/>
    <property type="match status" value="1"/>
</dbReference>
<comment type="function">
    <text evidence="3">The glycine cleavage system catalyzes the degradation of glycine. The H protein shuttles the methylamine group of glycine from the P protein to the T protein.</text>
</comment>
<evidence type="ECO:0000256" key="2">
    <source>
        <dbReference type="ARBA" id="ARBA00022823"/>
    </source>
</evidence>
<dbReference type="InterPro" id="IPR017453">
    <property type="entry name" value="GCV_H_sub"/>
</dbReference>
<dbReference type="NCBIfam" id="TIGR00527">
    <property type="entry name" value="gcvH"/>
    <property type="match status" value="1"/>
</dbReference>
<dbReference type="Gene3D" id="2.40.50.100">
    <property type="match status" value="1"/>
</dbReference>
<evidence type="ECO:0000313" key="6">
    <source>
        <dbReference type="Proteomes" id="UP001208656"/>
    </source>
</evidence>
<dbReference type="Pfam" id="PF01597">
    <property type="entry name" value="GCV_H"/>
    <property type="match status" value="1"/>
</dbReference>
<gene>
    <name evidence="3 5" type="primary">gcvH</name>
    <name evidence="5" type="ORF">OEV82_03315</name>
</gene>
<dbReference type="InterPro" id="IPR000089">
    <property type="entry name" value="Biotin_lipoyl"/>
</dbReference>
<keyword evidence="6" id="KW-1185">Reference proteome</keyword>
<proteinExistence type="inferred from homology"/>
<feature type="modified residue" description="N6-lipoyllysine" evidence="3">
    <location>
        <position position="63"/>
    </location>
</feature>
<comment type="similarity">
    <text evidence="1 3">Belongs to the GcvH family.</text>
</comment>
<comment type="cofactor">
    <cofactor evidence="3">
        <name>(R)-lipoate</name>
        <dbReference type="ChEBI" id="CHEBI:83088"/>
    </cofactor>
    <text evidence="3">Binds 1 lipoyl cofactor covalently.</text>
</comment>
<comment type="subunit">
    <text evidence="3">The glycine cleavage system is composed of four proteins: P, T, L and H.</text>
</comment>
<comment type="function">
    <text evidence="3">Is also involved in protein lipoylation via its role as an octanoyl/lipoyl carrier protein intermediate.</text>
</comment>
<dbReference type="PROSITE" id="PS00189">
    <property type="entry name" value="LIPOYL"/>
    <property type="match status" value="1"/>
</dbReference>
<dbReference type="PROSITE" id="PS50968">
    <property type="entry name" value="BIOTINYL_LIPOYL"/>
    <property type="match status" value="1"/>
</dbReference>
<dbReference type="InterPro" id="IPR011053">
    <property type="entry name" value="Single_hybrid_motif"/>
</dbReference>
<evidence type="ECO:0000256" key="3">
    <source>
        <dbReference type="HAMAP-Rule" id="MF_00272"/>
    </source>
</evidence>
<feature type="domain" description="Lipoyl-binding" evidence="4">
    <location>
        <begin position="22"/>
        <end position="104"/>
    </location>
</feature>
<evidence type="ECO:0000259" key="4">
    <source>
        <dbReference type="PROSITE" id="PS50968"/>
    </source>
</evidence>
<dbReference type="InterPro" id="IPR033753">
    <property type="entry name" value="GCV_H/Fam206"/>
</dbReference>
<protein>
    <recommendedName>
        <fullName evidence="3">Glycine cleavage system H protein</fullName>
    </recommendedName>
    <alternativeName>
        <fullName evidence="3">Octanoyl/lipoyl carrier protein</fullName>
    </alternativeName>
</protein>
<dbReference type="PANTHER" id="PTHR11715:SF3">
    <property type="entry name" value="GLYCINE CLEAVAGE SYSTEM H PROTEIN-RELATED"/>
    <property type="match status" value="1"/>
</dbReference>
<evidence type="ECO:0000313" key="5">
    <source>
        <dbReference type="EMBL" id="MCU9593485.1"/>
    </source>
</evidence>
<dbReference type="Proteomes" id="UP001208656">
    <property type="component" value="Unassembled WGS sequence"/>
</dbReference>
<dbReference type="NCBIfam" id="NF002270">
    <property type="entry name" value="PRK01202.1"/>
    <property type="match status" value="1"/>
</dbReference>
<keyword evidence="2 3" id="KW-0450">Lipoyl</keyword>
<evidence type="ECO:0000256" key="1">
    <source>
        <dbReference type="ARBA" id="ARBA00009249"/>
    </source>
</evidence>
<reference evidence="5 6" key="1">
    <citation type="submission" date="2022-10" db="EMBL/GenBank/DDBJ databases">
        <title>Description of Fervidibacillus gen. nov. in the family Fervidibacillaceae fam. nov. with two species, Fervidibacillus albus sp. nov., and Fervidibacillus halotolerans sp. nov., isolated from tidal flat sediments.</title>
        <authorList>
            <person name="Kwon K.K."/>
            <person name="Yang S.-H."/>
        </authorList>
    </citation>
    <scope>NUCLEOTIDE SEQUENCE [LARGE SCALE GENOMIC DNA]</scope>
    <source>
        <strain evidence="5 6">DSM 23332</strain>
    </source>
</reference>
<dbReference type="CDD" id="cd06848">
    <property type="entry name" value="GCS_H"/>
    <property type="match status" value="1"/>
</dbReference>